<proteinExistence type="predicted"/>
<dbReference type="Ensembl" id="ENSCCRT00020052603.1">
    <property type="protein sequence ID" value="ENSCCRP00020048273.1"/>
    <property type="gene ID" value="ENSCCRG00020021430.1"/>
</dbReference>
<name>A0A8C2EZ65_CYPCA</name>
<evidence type="ECO:0000313" key="2">
    <source>
        <dbReference type="Proteomes" id="UP000694701"/>
    </source>
</evidence>
<dbReference type="AlphaFoldDB" id="A0A8C2EZ65"/>
<dbReference type="InterPro" id="IPR051173">
    <property type="entry name" value="Ca_channel_alpha-2/delta"/>
</dbReference>
<organism evidence="1 2">
    <name type="scientific">Cyprinus carpio</name>
    <name type="common">Common carp</name>
    <dbReference type="NCBI Taxonomy" id="7962"/>
    <lineage>
        <taxon>Eukaryota</taxon>
        <taxon>Metazoa</taxon>
        <taxon>Chordata</taxon>
        <taxon>Craniata</taxon>
        <taxon>Vertebrata</taxon>
        <taxon>Euteleostomi</taxon>
        <taxon>Actinopterygii</taxon>
        <taxon>Neopterygii</taxon>
        <taxon>Teleostei</taxon>
        <taxon>Ostariophysi</taxon>
        <taxon>Cypriniformes</taxon>
        <taxon>Cyprinidae</taxon>
        <taxon>Cyprininae</taxon>
        <taxon>Cyprinus</taxon>
    </lineage>
</organism>
<protein>
    <submittedName>
        <fullName evidence="1">Uncharacterized protein</fullName>
    </submittedName>
</protein>
<evidence type="ECO:0000313" key="1">
    <source>
        <dbReference type="Ensembl" id="ENSCCRP00020048273.1"/>
    </source>
</evidence>
<sequence>MKGLRLTIAKHTINTILDTLGESDFVNVIVVRIEILYTAAAEGRGSLCNQAIMLITDGAMEDFQQVRMFTYLFGRELTFADNVKWIACYYTHISTLADVQENVMEYLHVLSRPIASMDSVPFNTQAESLLLMPSVAMPVFSKKEETGQGSCSTPLSTLFPLKILYLNLHILPIRADYILYHIKIDVFFYNLCYYKNGKKLKPKPNCNSVDLSEVEWEDTDDALRTAMVKGESGTLSLDIRATVEKGFTFHFIKKKKEANKVLENENSLIIYSCSNYSKPI</sequence>
<dbReference type="PANTHER" id="PTHR10166">
    <property type="entry name" value="VOLTAGE-DEPENDENT CALCIUM CHANNEL SUBUNIT ALPHA-2/DELTA-RELATED"/>
    <property type="match status" value="1"/>
</dbReference>
<reference evidence="1" key="1">
    <citation type="submission" date="2025-08" db="UniProtKB">
        <authorList>
            <consortium name="Ensembl"/>
        </authorList>
    </citation>
    <scope>IDENTIFICATION</scope>
</reference>
<dbReference type="GO" id="GO:0005245">
    <property type="term" value="F:voltage-gated calcium channel activity"/>
    <property type="evidence" value="ECO:0007669"/>
    <property type="project" value="TreeGrafter"/>
</dbReference>
<accession>A0A8C2EZ65</accession>
<dbReference type="Proteomes" id="UP000694701">
    <property type="component" value="Unplaced"/>
</dbReference>
<dbReference type="GO" id="GO:0005891">
    <property type="term" value="C:voltage-gated calcium channel complex"/>
    <property type="evidence" value="ECO:0007669"/>
    <property type="project" value="TreeGrafter"/>
</dbReference>
<dbReference type="PANTHER" id="PTHR10166:SF59">
    <property type="entry name" value="VOLTAGE-DEPENDENT CALCIUM CHANNEL SUBUNIT ALPHA-2_DELTA-4"/>
    <property type="match status" value="1"/>
</dbReference>